<keyword evidence="6" id="KW-0539">Nucleus</keyword>
<feature type="region of interest" description="Disordered" evidence="7">
    <location>
        <begin position="531"/>
        <end position="560"/>
    </location>
</feature>
<reference evidence="9" key="1">
    <citation type="submission" date="2016-04" db="EMBL/GenBank/DDBJ databases">
        <authorList>
            <person name="Evans L.H."/>
            <person name="Alamgir A."/>
            <person name="Owens N."/>
            <person name="Weber N.D."/>
            <person name="Virtaneva K."/>
            <person name="Barbian K."/>
            <person name="Babar A."/>
            <person name="Rosenke K."/>
        </authorList>
    </citation>
    <scope>NUCLEOTIDE SEQUENCE</scope>
</reference>
<organism evidence="9">
    <name type="scientific">Dendrobium officinale</name>
    <name type="common">Orchid</name>
    <dbReference type="NCBI Taxonomy" id="142615"/>
    <lineage>
        <taxon>Eukaryota</taxon>
        <taxon>Viridiplantae</taxon>
        <taxon>Streptophyta</taxon>
        <taxon>Embryophyta</taxon>
        <taxon>Tracheophyta</taxon>
        <taxon>Spermatophyta</taxon>
        <taxon>Magnoliopsida</taxon>
        <taxon>Liliopsida</taxon>
        <taxon>Asparagales</taxon>
        <taxon>Orchidaceae</taxon>
        <taxon>Epidendroideae</taxon>
        <taxon>Malaxideae</taxon>
        <taxon>Dendrobiinae</taxon>
        <taxon>Dendrobium</taxon>
    </lineage>
</organism>
<feature type="region of interest" description="Disordered" evidence="7">
    <location>
        <begin position="484"/>
        <end position="511"/>
    </location>
</feature>
<evidence type="ECO:0000256" key="2">
    <source>
        <dbReference type="ARBA" id="ARBA00022737"/>
    </source>
</evidence>
<feature type="compositionally biased region" description="Basic and acidic residues" evidence="7">
    <location>
        <begin position="485"/>
        <end position="494"/>
    </location>
</feature>
<evidence type="ECO:0000256" key="3">
    <source>
        <dbReference type="ARBA" id="ARBA00023015"/>
    </source>
</evidence>
<name>A0A1S6YFQ9_DENOF</name>
<feature type="region of interest" description="Disordered" evidence="7">
    <location>
        <begin position="1"/>
        <end position="25"/>
    </location>
</feature>
<dbReference type="Pfam" id="PF03106">
    <property type="entry name" value="WRKY"/>
    <property type="match status" value="2"/>
</dbReference>
<dbReference type="EMBL" id="KX130332">
    <property type="protein sequence ID" value="AQX44110.1"/>
    <property type="molecule type" value="mRNA"/>
</dbReference>
<dbReference type="GO" id="GO:0003700">
    <property type="term" value="F:DNA-binding transcription factor activity"/>
    <property type="evidence" value="ECO:0007669"/>
    <property type="project" value="InterPro"/>
</dbReference>
<feature type="compositionally biased region" description="Basic and acidic residues" evidence="7">
    <location>
        <begin position="280"/>
        <end position="296"/>
    </location>
</feature>
<feature type="compositionally biased region" description="Polar residues" evidence="7">
    <location>
        <begin position="198"/>
        <end position="218"/>
    </location>
</feature>
<keyword evidence="2" id="KW-0677">Repeat</keyword>
<feature type="region of interest" description="Disordered" evidence="7">
    <location>
        <begin position="276"/>
        <end position="367"/>
    </location>
</feature>
<dbReference type="FunFam" id="2.20.25.80:FF:000006">
    <property type="entry name" value="WRKY transcription factor"/>
    <property type="match status" value="2"/>
</dbReference>
<dbReference type="PANTHER" id="PTHR31221:SF309">
    <property type="entry name" value="WRKY TRANSCRIPTION FACTOR 32-RELATED"/>
    <property type="match status" value="1"/>
</dbReference>
<dbReference type="Gene3D" id="2.20.25.80">
    <property type="entry name" value="WRKY domain"/>
    <property type="match status" value="2"/>
</dbReference>
<keyword evidence="3" id="KW-0805">Transcription regulation</keyword>
<dbReference type="InterPro" id="IPR003657">
    <property type="entry name" value="WRKY_dom"/>
</dbReference>
<sequence length="560" mass="60354">MSTKETKEAKTDASRKKPSGEVGGDFIRKETAVAVKLEESQPKSDREVDGSILLPAPANETLAGRKSSAASPIVAVPSTSAGDCRSFLQLLAGAMASPAASSRPPPLLAVPIDAPRVPVVAVPCFLAPAALLESHGITGQFSMSHQAVLATVTAQAQMQLQAGYPSPSGSLKNSVPHSMLPPMTPSPLQQRLPLASTEAASSLETEQTPSYDQKSQSAFIVSKTSSDDGYNWRKYGQKQVKSTDRSRSYYRCTNADCFAKKKVERCPDGQVTEVIYRGQHSHEQPHKTKLSKERGHPSSGPFGVTEGLDIPGIVTVESDPSTSKIDQNSSIDNPEQQLYCSSDCEGDGSNKAGEDPDDEPEPEPKRRLSLITVTNPPPVFRTVKQPKVVMQTAVAGHVSDGYRWRKYGQKIVRGNPNPRSYYRCTHDGCPVRKHVEKSSYDAKSMVITYEGKHNHDVPSLRYGLDPLPTALFIDSAPTAPAAETLNEHESKGDKIPSISNPPEIEKQLTGDKVLEFGDEKGLESAQALLSMSCDPSSGEEEGMKSQLFSEKSAAVPVQNS</sequence>
<comment type="subcellular location">
    <subcellularLocation>
        <location evidence="1">Nucleus</location>
    </subcellularLocation>
</comment>
<feature type="compositionally biased region" description="Basic and acidic residues" evidence="7">
    <location>
        <begin position="1"/>
        <end position="19"/>
    </location>
</feature>
<dbReference type="PROSITE" id="PS50811">
    <property type="entry name" value="WRKY"/>
    <property type="match status" value="2"/>
</dbReference>
<evidence type="ECO:0000259" key="8">
    <source>
        <dbReference type="PROSITE" id="PS50811"/>
    </source>
</evidence>
<dbReference type="InterPro" id="IPR044810">
    <property type="entry name" value="WRKY_plant"/>
</dbReference>
<dbReference type="SMART" id="SM00774">
    <property type="entry name" value="WRKY"/>
    <property type="match status" value="2"/>
</dbReference>
<feature type="domain" description="WRKY" evidence="8">
    <location>
        <begin position="227"/>
        <end position="285"/>
    </location>
</feature>
<evidence type="ECO:0000256" key="5">
    <source>
        <dbReference type="ARBA" id="ARBA00023163"/>
    </source>
</evidence>
<dbReference type="InterPro" id="IPR036576">
    <property type="entry name" value="WRKY_dom_sf"/>
</dbReference>
<keyword evidence="5" id="KW-0804">Transcription</keyword>
<evidence type="ECO:0000256" key="1">
    <source>
        <dbReference type="ARBA" id="ARBA00004123"/>
    </source>
</evidence>
<keyword evidence="4" id="KW-0238">DNA-binding</keyword>
<reference evidence="9" key="2">
    <citation type="journal article" date="2017" name="Plant J.">
        <title>Concomitant loss of NDH complex-related genes within chloroplast and nuclear genomes in some orchids.</title>
        <authorList>
            <person name="Lin C.S."/>
            <person name="Chen J.J."/>
            <person name="Chiu C.C."/>
            <person name="Hsiao H.C."/>
            <person name="Yang C.J."/>
            <person name="Jin X.H."/>
            <person name="Leebens-Mack J."/>
            <person name="dePamphilis C.W."/>
            <person name="Huang Y.T."/>
            <person name="Yang L.H."/>
            <person name="Chang W.J."/>
            <person name="Kui L."/>
            <person name="Wong G.K."/>
            <person name="Hu J.M."/>
            <person name="Wang W."/>
            <person name="Shih M.C."/>
        </authorList>
    </citation>
    <scope>NUCLEOTIDE SEQUENCE</scope>
</reference>
<feature type="compositionally biased region" description="Polar residues" evidence="7">
    <location>
        <begin position="318"/>
        <end position="340"/>
    </location>
</feature>
<dbReference type="SUPFAM" id="SSF118290">
    <property type="entry name" value="WRKY DNA-binding domain"/>
    <property type="match status" value="2"/>
</dbReference>
<accession>A0A1S6YFQ9</accession>
<feature type="domain" description="WRKY" evidence="8">
    <location>
        <begin position="393"/>
        <end position="458"/>
    </location>
</feature>
<evidence type="ECO:0000313" key="9">
    <source>
        <dbReference type="EMBL" id="AQX44110.1"/>
    </source>
</evidence>
<dbReference type="GO" id="GO:0005634">
    <property type="term" value="C:nucleus"/>
    <property type="evidence" value="ECO:0007669"/>
    <property type="project" value="UniProtKB-SubCell"/>
</dbReference>
<protein>
    <recommendedName>
        <fullName evidence="8">WRKY domain-containing protein</fullName>
    </recommendedName>
</protein>
<evidence type="ECO:0000256" key="7">
    <source>
        <dbReference type="SAM" id="MobiDB-lite"/>
    </source>
</evidence>
<evidence type="ECO:0000256" key="6">
    <source>
        <dbReference type="ARBA" id="ARBA00023242"/>
    </source>
</evidence>
<dbReference type="AlphaFoldDB" id="A0A1S6YFQ9"/>
<feature type="compositionally biased region" description="Polar residues" evidence="7">
    <location>
        <begin position="167"/>
        <end position="176"/>
    </location>
</feature>
<proteinExistence type="evidence at transcript level"/>
<feature type="region of interest" description="Disordered" evidence="7">
    <location>
        <begin position="163"/>
        <end position="218"/>
    </location>
</feature>
<dbReference type="GO" id="GO:0043565">
    <property type="term" value="F:sequence-specific DNA binding"/>
    <property type="evidence" value="ECO:0007669"/>
    <property type="project" value="InterPro"/>
</dbReference>
<dbReference type="PANTHER" id="PTHR31221">
    <property type="entry name" value="WRKY TRANSCRIPTION FACTOR PROTEIN 1-RELATED"/>
    <property type="match status" value="1"/>
</dbReference>
<evidence type="ECO:0000256" key="4">
    <source>
        <dbReference type="ARBA" id="ARBA00023125"/>
    </source>
</evidence>